<dbReference type="SUPFAM" id="SSF90123">
    <property type="entry name" value="ABC transporter transmembrane region"/>
    <property type="match status" value="2"/>
</dbReference>
<feature type="transmembrane region" description="Helical" evidence="9">
    <location>
        <begin position="772"/>
        <end position="795"/>
    </location>
</feature>
<dbReference type="HOGENOM" id="CLU_000604_17_8_1"/>
<feature type="transmembrane region" description="Helical" evidence="9">
    <location>
        <begin position="276"/>
        <end position="298"/>
    </location>
</feature>
<dbReference type="PROSITE" id="PS00211">
    <property type="entry name" value="ABC_TRANSPORTER_1"/>
    <property type="match status" value="2"/>
</dbReference>
<evidence type="ECO:0000256" key="8">
    <source>
        <dbReference type="SAM" id="MobiDB-lite"/>
    </source>
</evidence>
<accession>A0A0A1T450</accession>
<feature type="transmembrane region" description="Helical" evidence="9">
    <location>
        <begin position="310"/>
        <end position="328"/>
    </location>
</feature>
<dbReference type="InterPro" id="IPR039421">
    <property type="entry name" value="Type_1_exporter"/>
</dbReference>
<dbReference type="SMART" id="SM00382">
    <property type="entry name" value="AAA"/>
    <property type="match status" value="2"/>
</dbReference>
<evidence type="ECO:0000256" key="9">
    <source>
        <dbReference type="SAM" id="Phobius"/>
    </source>
</evidence>
<dbReference type="InterPro" id="IPR011527">
    <property type="entry name" value="ABC1_TM_dom"/>
</dbReference>
<dbReference type="GO" id="GO:0005524">
    <property type="term" value="F:ATP binding"/>
    <property type="evidence" value="ECO:0007669"/>
    <property type="project" value="UniProtKB-KW"/>
</dbReference>
<dbReference type="SUPFAM" id="SSF52540">
    <property type="entry name" value="P-loop containing nucleoside triphosphate hydrolases"/>
    <property type="match status" value="3"/>
</dbReference>
<evidence type="ECO:0000256" key="4">
    <source>
        <dbReference type="ARBA" id="ARBA00022741"/>
    </source>
</evidence>
<feature type="transmembrane region" description="Helical" evidence="9">
    <location>
        <begin position="877"/>
        <end position="895"/>
    </location>
</feature>
<evidence type="ECO:0000313" key="13">
    <source>
        <dbReference type="Proteomes" id="UP000039046"/>
    </source>
</evidence>
<keyword evidence="5" id="KW-0067">ATP-binding</keyword>
<dbReference type="EMBL" id="CDHN01000001">
    <property type="protein sequence ID" value="CEJ80094.1"/>
    <property type="molecule type" value="Genomic_DNA"/>
</dbReference>
<keyword evidence="4" id="KW-0547">Nucleotide-binding</keyword>
<feature type="domain" description="ABC transporter" evidence="10">
    <location>
        <begin position="1055"/>
        <end position="1292"/>
    </location>
</feature>
<evidence type="ECO:0000259" key="11">
    <source>
        <dbReference type="PROSITE" id="PS50929"/>
    </source>
</evidence>
<dbReference type="GO" id="GO:0016887">
    <property type="term" value="F:ATP hydrolysis activity"/>
    <property type="evidence" value="ECO:0007669"/>
    <property type="project" value="InterPro"/>
</dbReference>
<feature type="transmembrane region" description="Helical" evidence="9">
    <location>
        <begin position="172"/>
        <end position="192"/>
    </location>
</feature>
<evidence type="ECO:0000256" key="3">
    <source>
        <dbReference type="ARBA" id="ARBA00022692"/>
    </source>
</evidence>
<dbReference type="InterPro" id="IPR003593">
    <property type="entry name" value="AAA+_ATPase"/>
</dbReference>
<dbReference type="Pfam" id="PF00005">
    <property type="entry name" value="ABC_tran"/>
    <property type="match status" value="2"/>
</dbReference>
<dbReference type="Proteomes" id="UP000039046">
    <property type="component" value="Unassembled WGS sequence"/>
</dbReference>
<name>A0A0A1T450_9HYPO</name>
<dbReference type="InterPro" id="IPR036640">
    <property type="entry name" value="ABC1_TM_sf"/>
</dbReference>
<dbReference type="Gene3D" id="3.40.50.300">
    <property type="entry name" value="P-loop containing nucleotide triphosphate hydrolases"/>
    <property type="match status" value="2"/>
</dbReference>
<evidence type="ECO:0000256" key="2">
    <source>
        <dbReference type="ARBA" id="ARBA00007577"/>
    </source>
</evidence>
<evidence type="ECO:0000256" key="7">
    <source>
        <dbReference type="ARBA" id="ARBA00023136"/>
    </source>
</evidence>
<feature type="region of interest" description="Disordered" evidence="8">
    <location>
        <begin position="443"/>
        <end position="467"/>
    </location>
</feature>
<feature type="transmembrane region" description="Helical" evidence="9">
    <location>
        <begin position="44"/>
        <end position="68"/>
    </location>
</feature>
<feature type="transmembrane region" description="Helical" evidence="9">
    <location>
        <begin position="727"/>
        <end position="760"/>
    </location>
</feature>
<dbReference type="InterPro" id="IPR017871">
    <property type="entry name" value="ABC_transporter-like_CS"/>
</dbReference>
<organism evidence="12 13">
    <name type="scientific">[Torrubiella] hemipterigena</name>
    <dbReference type="NCBI Taxonomy" id="1531966"/>
    <lineage>
        <taxon>Eukaryota</taxon>
        <taxon>Fungi</taxon>
        <taxon>Dikarya</taxon>
        <taxon>Ascomycota</taxon>
        <taxon>Pezizomycotina</taxon>
        <taxon>Sordariomycetes</taxon>
        <taxon>Hypocreomycetidae</taxon>
        <taxon>Hypocreales</taxon>
        <taxon>Clavicipitaceae</taxon>
        <taxon>Clavicipitaceae incertae sedis</taxon>
        <taxon>'Torrubiella' clade</taxon>
    </lineage>
</organism>
<feature type="region of interest" description="Disordered" evidence="8">
    <location>
        <begin position="1"/>
        <end position="23"/>
    </location>
</feature>
<feature type="transmembrane region" description="Helical" evidence="9">
    <location>
        <begin position="852"/>
        <end position="871"/>
    </location>
</feature>
<dbReference type="Pfam" id="PF00664">
    <property type="entry name" value="ABC_membrane"/>
    <property type="match status" value="2"/>
</dbReference>
<dbReference type="CDD" id="cd18577">
    <property type="entry name" value="ABC_6TM_Pgp_ABCB1_D1_like"/>
    <property type="match status" value="1"/>
</dbReference>
<keyword evidence="13" id="KW-1185">Reference proteome</keyword>
<dbReference type="GO" id="GO:0005743">
    <property type="term" value="C:mitochondrial inner membrane"/>
    <property type="evidence" value="ECO:0007669"/>
    <property type="project" value="TreeGrafter"/>
</dbReference>
<dbReference type="PROSITE" id="PS50893">
    <property type="entry name" value="ABC_TRANSPORTER_2"/>
    <property type="match status" value="2"/>
</dbReference>
<feature type="transmembrane region" description="Helical" evidence="9">
    <location>
        <begin position="198"/>
        <end position="218"/>
    </location>
</feature>
<gene>
    <name evidence="12" type="ORF">VHEMI00299</name>
</gene>
<dbReference type="PROSITE" id="PS50929">
    <property type="entry name" value="ABC_TM1F"/>
    <property type="match status" value="2"/>
</dbReference>
<dbReference type="CDD" id="cd03249">
    <property type="entry name" value="ABC_MTABC3_MDL1_MDL2"/>
    <property type="match status" value="1"/>
</dbReference>
<sequence>MEKDTAEKSAAVDSSKPETKNQHQREATFQDYLRVFSYATKWDFVAYALGAVASIGAGITIPLLNVVFGQFASQFSNFAGTKTIDKDEFQGTLNRLSLYMLGLFLGRLVLSYVNKFAFRMIGIRISSAIRQDFLNALFAQSVHVLDSMAPGYATTVITASSNTLQLGISEKLGVFIEFTATMIASIIIAFIYSWQLSLVTFTAVVFILLSVSILLPLITKGQTQQGKSESKAAAVASEAMNSIRMIVACSAEARMGNKYAKFVDEAKAHARFASPFISIQFGLVFFSSYAAFGLAFWYGTTLFLDGKIDQLGAIIVVLFSVMMIVTSLERTSTPLLAISKAMVAACQFFSIIDAPRPDPGHLTDADNVSATEDIVLENVTFAYPSRPHVKILDNLNLTLEKGKVTAIVGPSGSGKSTIVGLIERWYSLKDQYIVSQIVTKEKKKKEGDSQGEEENSSESATPNEETGEAIQLQGRVSTCGHSLDDINVKWWRSQIGLVQQEPFLFNDTIFKNVVNGLTGTKWENEPEERKRKMVKEACKEAFADEFIEKLPEAYDTPVGESGAKFSGGQRQRIAIARAIIRQPSILILDEATSAIDVRSERIVQAALDRASKNRTTITIAHRLSTIKKADRIVVLRKGQVCESGTHESLLADENGLYYSLVNAQSLSLGQPTEAVETKEKAELPHLTKEKSRAESTRETEAKAKKEKRRNLFSSFGRFFYETKSIWFMMALTLFFSACAGAAIPFQSWLFAKVIIAFGYLPDKTKVRHESEFWSLMWTVLAIAAGISYFATFFFSTRTATTIRAKYQKEYFMSILYQKTAFFDYDDHSQGTMTARSSSDPGHLEELLGSNMASVYVAIWTLLGSIAIAFAFAWKLALVSFCVVVPILLGSGYWRFRYEIKFEEMNNIVFADSSKFASEAIGAFRTVASLTLEDAICGRFRTLSKGHVIDAFKKARWVTMLFAFSDSATIGCQALVLWYGGRLLLNEEFDLQSFFVCFISVLNAGETTGRALSFGPNVAQVSAAANRILSLRDSKVKDNPNATGEAFKSEGGGMKIELENIHFKYPTRDVPVFQGLSLTIEKGQFVALVGASGCGKTSIISLLERFYDLSRGRILCNGQDIATNNVYAYRRCLSLVAQESSLFQGTLRENILLGVDEASVTDEQLHHVCREASIHDFIVSLPEGYNTNIGSRGVTLSGGQRQRVAIARALMRNPDILLLDEATSSLDSESEKLVQEAFERAGKGRTMVAVAHRLATVQNADVIFVLGEGKLLEQGNHEELLAKRGVYWQMCQSQALNK</sequence>
<dbReference type="CDD" id="cd18578">
    <property type="entry name" value="ABC_6TM_Pgp_ABCB1_D2_like"/>
    <property type="match status" value="1"/>
</dbReference>
<evidence type="ECO:0000256" key="6">
    <source>
        <dbReference type="ARBA" id="ARBA00022989"/>
    </source>
</evidence>
<dbReference type="Gene3D" id="1.20.1560.10">
    <property type="entry name" value="ABC transporter type 1, transmembrane domain"/>
    <property type="match status" value="1"/>
</dbReference>
<comment type="similarity">
    <text evidence="2">Belongs to the ABC transporter superfamily. ABCB family. Multidrug resistance exporter (TC 3.A.1.201) subfamily.</text>
</comment>
<dbReference type="PANTHER" id="PTHR43394:SF27">
    <property type="entry name" value="ATP-DEPENDENT TRANSLOCASE ABCB1-LIKE"/>
    <property type="match status" value="1"/>
</dbReference>
<evidence type="ECO:0000256" key="1">
    <source>
        <dbReference type="ARBA" id="ARBA00004141"/>
    </source>
</evidence>
<comment type="subcellular location">
    <subcellularLocation>
        <location evidence="1">Membrane</location>
        <topology evidence="1">Multi-pass membrane protein</topology>
    </subcellularLocation>
</comment>
<feature type="transmembrane region" description="Helical" evidence="9">
    <location>
        <begin position="96"/>
        <end position="114"/>
    </location>
</feature>
<keyword evidence="6 9" id="KW-1133">Transmembrane helix</keyword>
<dbReference type="InterPro" id="IPR027417">
    <property type="entry name" value="P-loop_NTPase"/>
</dbReference>
<evidence type="ECO:0000256" key="5">
    <source>
        <dbReference type="ARBA" id="ARBA00022840"/>
    </source>
</evidence>
<dbReference type="STRING" id="1531966.A0A0A1T450"/>
<dbReference type="PANTHER" id="PTHR43394">
    <property type="entry name" value="ATP-DEPENDENT PERMEASE MDL1, MITOCHONDRIAL"/>
    <property type="match status" value="1"/>
</dbReference>
<dbReference type="GO" id="GO:0015421">
    <property type="term" value="F:ABC-type oligopeptide transporter activity"/>
    <property type="evidence" value="ECO:0007669"/>
    <property type="project" value="TreeGrafter"/>
</dbReference>
<dbReference type="FunFam" id="3.40.50.300:FF:000913">
    <property type="entry name" value="ABC multidrug transporter SitT"/>
    <property type="match status" value="1"/>
</dbReference>
<feature type="domain" description="ABC transmembrane type-1" evidence="11">
    <location>
        <begin position="730"/>
        <end position="1019"/>
    </location>
</feature>
<dbReference type="InterPro" id="IPR003439">
    <property type="entry name" value="ABC_transporter-like_ATP-bd"/>
</dbReference>
<keyword evidence="7 9" id="KW-0472">Membrane</keyword>
<reference evidence="12 13" key="1">
    <citation type="journal article" date="2015" name="Genome Announc.">
        <title>Draft Genome Sequence and Gene Annotation of the Entomopathogenic Fungus Verticillium hemipterigenum.</title>
        <authorList>
            <person name="Horn F."/>
            <person name="Habel A."/>
            <person name="Scharf D.H."/>
            <person name="Dworschak J."/>
            <person name="Brakhage A.A."/>
            <person name="Guthke R."/>
            <person name="Hertweck C."/>
            <person name="Linde J."/>
        </authorList>
    </citation>
    <scope>NUCLEOTIDE SEQUENCE [LARGE SCALE GENOMIC DNA]</scope>
</reference>
<feature type="domain" description="ABC transmembrane type-1" evidence="11">
    <location>
        <begin position="48"/>
        <end position="340"/>
    </location>
</feature>
<keyword evidence="3 9" id="KW-0812">Transmembrane</keyword>
<feature type="domain" description="ABC transporter" evidence="10">
    <location>
        <begin position="374"/>
        <end position="662"/>
    </location>
</feature>
<feature type="region of interest" description="Disordered" evidence="8">
    <location>
        <begin position="678"/>
        <end position="702"/>
    </location>
</feature>
<proteinExistence type="inferred from homology"/>
<dbReference type="OrthoDB" id="6500128at2759"/>
<evidence type="ECO:0000313" key="12">
    <source>
        <dbReference type="EMBL" id="CEJ80094.1"/>
    </source>
</evidence>
<dbReference type="GO" id="GO:0090374">
    <property type="term" value="P:oligopeptide export from mitochondrion"/>
    <property type="evidence" value="ECO:0007669"/>
    <property type="project" value="TreeGrafter"/>
</dbReference>
<evidence type="ECO:0000259" key="10">
    <source>
        <dbReference type="PROSITE" id="PS50893"/>
    </source>
</evidence>
<protein>
    <submittedName>
        <fullName evidence="12">Putative Leptomycin B resistance protein pmd1</fullName>
    </submittedName>
</protein>
<feature type="transmembrane region" description="Helical" evidence="9">
    <location>
        <begin position="956"/>
        <end position="978"/>
    </location>
</feature>